<proteinExistence type="predicted"/>
<reference evidence="1" key="2">
    <citation type="journal article" date="2007" name="Science">
        <title>Draft genome sequence of the sexually transmitted pathogen Trichomonas vaginalis.</title>
        <authorList>
            <person name="Carlton J.M."/>
            <person name="Hirt R.P."/>
            <person name="Silva J.C."/>
            <person name="Delcher A.L."/>
            <person name="Schatz M."/>
            <person name="Zhao Q."/>
            <person name="Wortman J.R."/>
            <person name="Bidwell S.L."/>
            <person name="Alsmark U.C.M."/>
            <person name="Besteiro S."/>
            <person name="Sicheritz-Ponten T."/>
            <person name="Noel C.J."/>
            <person name="Dacks J.B."/>
            <person name="Foster P.G."/>
            <person name="Simillion C."/>
            <person name="Van de Peer Y."/>
            <person name="Miranda-Saavedra D."/>
            <person name="Barton G.J."/>
            <person name="Westrop G.D."/>
            <person name="Mueller S."/>
            <person name="Dessi D."/>
            <person name="Fiori P.L."/>
            <person name="Ren Q."/>
            <person name="Paulsen I."/>
            <person name="Zhang H."/>
            <person name="Bastida-Corcuera F.D."/>
            <person name="Simoes-Barbosa A."/>
            <person name="Brown M.T."/>
            <person name="Hayes R.D."/>
            <person name="Mukherjee M."/>
            <person name="Okumura C.Y."/>
            <person name="Schneider R."/>
            <person name="Smith A.J."/>
            <person name="Vanacova S."/>
            <person name="Villalvazo M."/>
            <person name="Haas B.J."/>
            <person name="Pertea M."/>
            <person name="Feldblyum T.V."/>
            <person name="Utterback T.R."/>
            <person name="Shu C.L."/>
            <person name="Osoegawa K."/>
            <person name="de Jong P.J."/>
            <person name="Hrdy I."/>
            <person name="Horvathova L."/>
            <person name="Zubacova Z."/>
            <person name="Dolezal P."/>
            <person name="Malik S.B."/>
            <person name="Logsdon J.M. Jr."/>
            <person name="Henze K."/>
            <person name="Gupta A."/>
            <person name="Wang C.C."/>
            <person name="Dunne R.L."/>
            <person name="Upcroft J.A."/>
            <person name="Upcroft P."/>
            <person name="White O."/>
            <person name="Salzberg S.L."/>
            <person name="Tang P."/>
            <person name="Chiu C.-H."/>
            <person name="Lee Y.-S."/>
            <person name="Embley T.M."/>
            <person name="Coombs G.H."/>
            <person name="Mottram J.C."/>
            <person name="Tachezy J."/>
            <person name="Fraser-Liggett C.M."/>
            <person name="Johnson P.J."/>
        </authorList>
    </citation>
    <scope>NUCLEOTIDE SEQUENCE [LARGE SCALE GENOMIC DNA]</scope>
    <source>
        <strain evidence="1">G3</strain>
    </source>
</reference>
<dbReference type="InParanoid" id="A2FX24"/>
<protein>
    <submittedName>
        <fullName evidence="1">Uncharacterized protein</fullName>
    </submittedName>
</protein>
<dbReference type="AlphaFoldDB" id="A2FX24"/>
<keyword evidence="2" id="KW-1185">Reference proteome</keyword>
<dbReference type="Gene3D" id="1.25.10.10">
    <property type="entry name" value="Leucine-rich Repeat Variant"/>
    <property type="match status" value="1"/>
</dbReference>
<dbReference type="EMBL" id="DS114099">
    <property type="protein sequence ID" value="EAX90546.1"/>
    <property type="molecule type" value="Genomic_DNA"/>
</dbReference>
<dbReference type="SMR" id="A2FX24"/>
<accession>A2FX24</accession>
<dbReference type="RefSeq" id="XP_001303476.1">
    <property type="nucleotide sequence ID" value="XM_001303475.1"/>
</dbReference>
<sequence length="357" mass="41790">MRILYQFLDYPTCKICLELIHLIITSNDNLFSEFLTEQNFSRLISSITDTAFIRKIDEVFDIIYYILINSDLEKIEISLLISTIKQIEIIDKNTSTHVFRVLNALVCQYFNENEISDLMNYLINNKTRYSTNTYIHNEILTLLRSISSRNLFLDKYWTFLPQILLTDNTKLLHTAIEFITYMAENSIFYENINIEIIFLKLQDYPSLTLKSSIFNMFIALSQSPTFSKQFIEKGFLQKIENYLFSAEFDLKIAIFSFFSSLMTSIEASSYHYLNYSLLTKAIAFSSEVLDDKFTNNILNGLTNIIKVSPIEQHPVLCKTVTDALEFDEFDNLYQNEVTDETLKRLEDIENWILDNSS</sequence>
<dbReference type="SUPFAM" id="SSF48371">
    <property type="entry name" value="ARM repeat"/>
    <property type="match status" value="1"/>
</dbReference>
<organism evidence="1 2">
    <name type="scientific">Trichomonas vaginalis (strain ATCC PRA-98 / G3)</name>
    <dbReference type="NCBI Taxonomy" id="412133"/>
    <lineage>
        <taxon>Eukaryota</taxon>
        <taxon>Metamonada</taxon>
        <taxon>Parabasalia</taxon>
        <taxon>Trichomonadida</taxon>
        <taxon>Trichomonadidae</taxon>
        <taxon>Trichomonas</taxon>
    </lineage>
</organism>
<dbReference type="Proteomes" id="UP000001542">
    <property type="component" value="Unassembled WGS sequence"/>
</dbReference>
<dbReference type="InterPro" id="IPR016024">
    <property type="entry name" value="ARM-type_fold"/>
</dbReference>
<dbReference type="VEuPathDB" id="TrichDB:TVAGG3_0819120"/>
<reference evidence="1" key="1">
    <citation type="submission" date="2006-10" db="EMBL/GenBank/DDBJ databases">
        <authorList>
            <person name="Amadeo P."/>
            <person name="Zhao Q."/>
            <person name="Wortman J."/>
            <person name="Fraser-Liggett C."/>
            <person name="Carlton J."/>
        </authorList>
    </citation>
    <scope>NUCLEOTIDE SEQUENCE</scope>
    <source>
        <strain evidence="1">G3</strain>
    </source>
</reference>
<name>A2FX24_TRIV3</name>
<gene>
    <name evidence="1" type="ORF">TVAG_551870</name>
</gene>
<dbReference type="VEuPathDB" id="TrichDB:TVAG_551870"/>
<dbReference type="InterPro" id="IPR011989">
    <property type="entry name" value="ARM-like"/>
</dbReference>
<evidence type="ECO:0000313" key="1">
    <source>
        <dbReference type="EMBL" id="EAX90546.1"/>
    </source>
</evidence>
<dbReference type="KEGG" id="tva:4748235"/>
<evidence type="ECO:0000313" key="2">
    <source>
        <dbReference type="Proteomes" id="UP000001542"/>
    </source>
</evidence>